<keyword evidence="3" id="KW-1185">Reference proteome</keyword>
<dbReference type="AlphaFoldDB" id="A0A9J6ECS5"/>
<evidence type="ECO:0000256" key="1">
    <source>
        <dbReference type="SAM" id="MobiDB-lite"/>
    </source>
</evidence>
<proteinExistence type="predicted"/>
<protein>
    <submittedName>
        <fullName evidence="2">Uncharacterized protein</fullName>
    </submittedName>
</protein>
<accession>A0A9J6ECS5</accession>
<reference evidence="2" key="1">
    <citation type="journal article" date="2020" name="Cell">
        <title>Large-Scale Comparative Analyses of Tick Genomes Elucidate Their Genetic Diversity and Vector Capacities.</title>
        <authorList>
            <consortium name="Tick Genome and Microbiome Consortium (TIGMIC)"/>
            <person name="Jia N."/>
            <person name="Wang J."/>
            <person name="Shi W."/>
            <person name="Du L."/>
            <person name="Sun Y."/>
            <person name="Zhan W."/>
            <person name="Jiang J.F."/>
            <person name="Wang Q."/>
            <person name="Zhang B."/>
            <person name="Ji P."/>
            <person name="Bell-Sakyi L."/>
            <person name="Cui X.M."/>
            <person name="Yuan T.T."/>
            <person name="Jiang B.G."/>
            <person name="Yang W.F."/>
            <person name="Lam T.T."/>
            <person name="Chang Q.C."/>
            <person name="Ding S.J."/>
            <person name="Wang X.J."/>
            <person name="Zhu J.G."/>
            <person name="Ruan X.D."/>
            <person name="Zhao L."/>
            <person name="Wei J.T."/>
            <person name="Ye R.Z."/>
            <person name="Que T.C."/>
            <person name="Du C.H."/>
            <person name="Zhou Y.H."/>
            <person name="Cheng J.X."/>
            <person name="Dai P.F."/>
            <person name="Guo W.B."/>
            <person name="Han X.H."/>
            <person name="Huang E.J."/>
            <person name="Li L.F."/>
            <person name="Wei W."/>
            <person name="Gao Y.C."/>
            <person name="Liu J.Z."/>
            <person name="Shao H.Z."/>
            <person name="Wang X."/>
            <person name="Wang C.C."/>
            <person name="Yang T.C."/>
            <person name="Huo Q.B."/>
            <person name="Li W."/>
            <person name="Chen H.Y."/>
            <person name="Chen S.E."/>
            <person name="Zhou L.G."/>
            <person name="Ni X.B."/>
            <person name="Tian J.H."/>
            <person name="Sheng Y."/>
            <person name="Liu T."/>
            <person name="Pan Y.S."/>
            <person name="Xia L.Y."/>
            <person name="Li J."/>
            <person name="Zhao F."/>
            <person name="Cao W.C."/>
        </authorList>
    </citation>
    <scope>NUCLEOTIDE SEQUENCE</scope>
    <source>
        <strain evidence="2">Rmic-2018</strain>
    </source>
</reference>
<evidence type="ECO:0000313" key="2">
    <source>
        <dbReference type="EMBL" id="KAH8031864.1"/>
    </source>
</evidence>
<name>A0A9J6ECS5_RHIMP</name>
<dbReference type="EMBL" id="JABSTU010000005">
    <property type="protein sequence ID" value="KAH8031864.1"/>
    <property type="molecule type" value="Genomic_DNA"/>
</dbReference>
<feature type="compositionally biased region" description="Polar residues" evidence="1">
    <location>
        <begin position="214"/>
        <end position="223"/>
    </location>
</feature>
<comment type="caution">
    <text evidence="2">The sequence shown here is derived from an EMBL/GenBank/DDBJ whole genome shotgun (WGS) entry which is preliminary data.</text>
</comment>
<dbReference type="Proteomes" id="UP000821866">
    <property type="component" value="Chromosome 3"/>
</dbReference>
<feature type="region of interest" description="Disordered" evidence="1">
    <location>
        <begin position="210"/>
        <end position="236"/>
    </location>
</feature>
<reference evidence="2" key="2">
    <citation type="submission" date="2021-09" db="EMBL/GenBank/DDBJ databases">
        <authorList>
            <person name="Jia N."/>
            <person name="Wang J."/>
            <person name="Shi W."/>
            <person name="Du L."/>
            <person name="Sun Y."/>
            <person name="Zhan W."/>
            <person name="Jiang J."/>
            <person name="Wang Q."/>
            <person name="Zhang B."/>
            <person name="Ji P."/>
            <person name="Sakyi L.B."/>
            <person name="Cui X."/>
            <person name="Yuan T."/>
            <person name="Jiang B."/>
            <person name="Yang W."/>
            <person name="Lam T.T.-Y."/>
            <person name="Chang Q."/>
            <person name="Ding S."/>
            <person name="Wang X."/>
            <person name="Zhu J."/>
            <person name="Ruan X."/>
            <person name="Zhao L."/>
            <person name="Wei J."/>
            <person name="Que T."/>
            <person name="Du C."/>
            <person name="Cheng J."/>
            <person name="Dai P."/>
            <person name="Han X."/>
            <person name="Huang E."/>
            <person name="Gao Y."/>
            <person name="Liu J."/>
            <person name="Shao H."/>
            <person name="Ye R."/>
            <person name="Li L."/>
            <person name="Wei W."/>
            <person name="Wang X."/>
            <person name="Wang C."/>
            <person name="Huo Q."/>
            <person name="Li W."/>
            <person name="Guo W."/>
            <person name="Chen H."/>
            <person name="Chen S."/>
            <person name="Zhou L."/>
            <person name="Zhou L."/>
            <person name="Ni X."/>
            <person name="Tian J."/>
            <person name="Zhou Y."/>
            <person name="Sheng Y."/>
            <person name="Liu T."/>
            <person name="Pan Y."/>
            <person name="Xia L."/>
            <person name="Li J."/>
            <person name="Zhao F."/>
            <person name="Cao W."/>
        </authorList>
    </citation>
    <scope>NUCLEOTIDE SEQUENCE</scope>
    <source>
        <strain evidence="2">Rmic-2018</strain>
        <tissue evidence="2">Larvae</tissue>
    </source>
</reference>
<organism evidence="2 3">
    <name type="scientific">Rhipicephalus microplus</name>
    <name type="common">Cattle tick</name>
    <name type="synonym">Boophilus microplus</name>
    <dbReference type="NCBI Taxonomy" id="6941"/>
    <lineage>
        <taxon>Eukaryota</taxon>
        <taxon>Metazoa</taxon>
        <taxon>Ecdysozoa</taxon>
        <taxon>Arthropoda</taxon>
        <taxon>Chelicerata</taxon>
        <taxon>Arachnida</taxon>
        <taxon>Acari</taxon>
        <taxon>Parasitiformes</taxon>
        <taxon>Ixodida</taxon>
        <taxon>Ixodoidea</taxon>
        <taxon>Ixodidae</taxon>
        <taxon>Rhipicephalinae</taxon>
        <taxon>Rhipicephalus</taxon>
        <taxon>Boophilus</taxon>
    </lineage>
</organism>
<gene>
    <name evidence="2" type="ORF">HPB51_021053</name>
</gene>
<sequence length="236" mass="25584">MEVTVERNTISAEEFQAGNRTPVLNKAYAPRPASSQKPLSQPNATIEVANPNAENIACVEAAATGGGKKLAHLPPATKEMRIIVQCSKQLPPLPPNTLRVVVHPRGQLRLSDVPTPLFMKAVKAALQVTLLDELCMRIHPTNNTFTAATTHSAAAKLPKTLTSLTIGGHAYPRVACVAPPPGATRKVISNAFDAFDDETPTQLYEDLVKRNPEYSINTRSPTNGEDALRSHHLRRH</sequence>
<evidence type="ECO:0000313" key="3">
    <source>
        <dbReference type="Proteomes" id="UP000821866"/>
    </source>
</evidence>